<keyword evidence="4 5" id="KW-0472">Membrane</keyword>
<dbReference type="GO" id="GO:0006820">
    <property type="term" value="P:monoatomic anion transport"/>
    <property type="evidence" value="ECO:0007669"/>
    <property type="project" value="TreeGrafter"/>
</dbReference>
<evidence type="ECO:0000256" key="3">
    <source>
        <dbReference type="ARBA" id="ARBA00022989"/>
    </source>
</evidence>
<dbReference type="SUPFAM" id="SSF103473">
    <property type="entry name" value="MFS general substrate transporter"/>
    <property type="match status" value="1"/>
</dbReference>
<dbReference type="Proteomes" id="UP000784294">
    <property type="component" value="Unassembled WGS sequence"/>
</dbReference>
<dbReference type="InterPro" id="IPR036259">
    <property type="entry name" value="MFS_trans_sf"/>
</dbReference>
<evidence type="ECO:0008006" key="8">
    <source>
        <dbReference type="Google" id="ProtNLM"/>
    </source>
</evidence>
<dbReference type="InterPro" id="IPR050382">
    <property type="entry name" value="MFS_Na/Anion_cotransporter"/>
</dbReference>
<keyword evidence="2 5" id="KW-0812">Transmembrane</keyword>
<feature type="transmembrane region" description="Helical" evidence="5">
    <location>
        <begin position="37"/>
        <end position="57"/>
    </location>
</feature>
<evidence type="ECO:0000256" key="1">
    <source>
        <dbReference type="ARBA" id="ARBA00004141"/>
    </source>
</evidence>
<sequence>MQRSNQAGTIIGQVFSGFLSEPAVGAIGTVYPVWPRVFYIFGGISVFISILWLFLVFDTPEEHPYISEKEKQYLFSVLGPAARKRQVRAYKPE</sequence>
<dbReference type="PANTHER" id="PTHR11662:SF399">
    <property type="entry name" value="FI19708P1-RELATED"/>
    <property type="match status" value="1"/>
</dbReference>
<comment type="caution">
    <text evidence="6">The sequence shown here is derived from an EMBL/GenBank/DDBJ whole genome shotgun (WGS) entry which is preliminary data.</text>
</comment>
<gene>
    <name evidence="6" type="ORF">PXEA_LOCUS2644</name>
</gene>
<dbReference type="EMBL" id="CAAALY010005741">
    <property type="protein sequence ID" value="VEL09204.1"/>
    <property type="molecule type" value="Genomic_DNA"/>
</dbReference>
<evidence type="ECO:0000256" key="5">
    <source>
        <dbReference type="SAM" id="Phobius"/>
    </source>
</evidence>
<dbReference type="GO" id="GO:0022857">
    <property type="term" value="F:transmembrane transporter activity"/>
    <property type="evidence" value="ECO:0007669"/>
    <property type="project" value="TreeGrafter"/>
</dbReference>
<organism evidence="6 7">
    <name type="scientific">Protopolystoma xenopodis</name>
    <dbReference type="NCBI Taxonomy" id="117903"/>
    <lineage>
        <taxon>Eukaryota</taxon>
        <taxon>Metazoa</taxon>
        <taxon>Spiralia</taxon>
        <taxon>Lophotrochozoa</taxon>
        <taxon>Platyhelminthes</taxon>
        <taxon>Monogenea</taxon>
        <taxon>Polyopisthocotylea</taxon>
        <taxon>Polystomatidea</taxon>
        <taxon>Polystomatidae</taxon>
        <taxon>Protopolystoma</taxon>
    </lineage>
</organism>
<keyword evidence="3 5" id="KW-1133">Transmembrane helix</keyword>
<dbReference type="Gene3D" id="1.20.1250.20">
    <property type="entry name" value="MFS general substrate transporter like domains"/>
    <property type="match status" value="1"/>
</dbReference>
<comment type="subcellular location">
    <subcellularLocation>
        <location evidence="1">Membrane</location>
        <topology evidence="1">Multi-pass membrane protein</topology>
    </subcellularLocation>
</comment>
<name>A0A448WDR0_9PLAT</name>
<protein>
    <recommendedName>
        <fullName evidence="8">Major facilitator superfamily (MFS) profile domain-containing protein</fullName>
    </recommendedName>
</protein>
<keyword evidence="7" id="KW-1185">Reference proteome</keyword>
<accession>A0A448WDR0</accession>
<evidence type="ECO:0000256" key="4">
    <source>
        <dbReference type="ARBA" id="ARBA00023136"/>
    </source>
</evidence>
<dbReference type="GO" id="GO:0016020">
    <property type="term" value="C:membrane"/>
    <property type="evidence" value="ECO:0007669"/>
    <property type="project" value="UniProtKB-SubCell"/>
</dbReference>
<dbReference type="PANTHER" id="PTHR11662">
    <property type="entry name" value="SOLUTE CARRIER FAMILY 17"/>
    <property type="match status" value="1"/>
</dbReference>
<evidence type="ECO:0000313" key="6">
    <source>
        <dbReference type="EMBL" id="VEL09204.1"/>
    </source>
</evidence>
<reference evidence="6" key="1">
    <citation type="submission" date="2018-11" db="EMBL/GenBank/DDBJ databases">
        <authorList>
            <consortium name="Pathogen Informatics"/>
        </authorList>
    </citation>
    <scope>NUCLEOTIDE SEQUENCE</scope>
</reference>
<evidence type="ECO:0000313" key="7">
    <source>
        <dbReference type="Proteomes" id="UP000784294"/>
    </source>
</evidence>
<proteinExistence type="predicted"/>
<evidence type="ECO:0000256" key="2">
    <source>
        <dbReference type="ARBA" id="ARBA00022692"/>
    </source>
</evidence>
<dbReference type="AlphaFoldDB" id="A0A448WDR0"/>
<dbReference type="OrthoDB" id="2985014at2759"/>